<keyword evidence="1" id="KW-1133">Transmembrane helix</keyword>
<organism evidence="2 3">
    <name type="scientific">Prosthecobacter debontii</name>
    <dbReference type="NCBI Taxonomy" id="48467"/>
    <lineage>
        <taxon>Bacteria</taxon>
        <taxon>Pseudomonadati</taxon>
        <taxon>Verrucomicrobiota</taxon>
        <taxon>Verrucomicrobiia</taxon>
        <taxon>Verrucomicrobiales</taxon>
        <taxon>Verrucomicrobiaceae</taxon>
        <taxon>Prosthecobacter</taxon>
    </lineage>
</organism>
<gene>
    <name evidence="2" type="ORF">SAMN02745166_03522</name>
</gene>
<protein>
    <submittedName>
        <fullName evidence="2">Uncharacterized protein</fullName>
    </submittedName>
</protein>
<name>A0A1T4YJT4_9BACT</name>
<evidence type="ECO:0000313" key="3">
    <source>
        <dbReference type="Proteomes" id="UP000190774"/>
    </source>
</evidence>
<dbReference type="Proteomes" id="UP000190774">
    <property type="component" value="Unassembled WGS sequence"/>
</dbReference>
<accession>A0A1T4YJT4</accession>
<dbReference type="STRING" id="48467.SAMN02745166_03522"/>
<sequence length="127" mass="13395">MTPKAEKLLPRIEKAGIKAALKAGHPLGEEELLKVKVQLLPALWRWTLGGFSAAAAYGSYLSFDPSESAVGWGLATLAVLFFFFAVVGVRRTLAEIVKGLDATSTAELMEAALEGMGAVIGSIFDGV</sequence>
<keyword evidence="3" id="KW-1185">Reference proteome</keyword>
<dbReference type="RefSeq" id="WP_078814709.1">
    <property type="nucleotide sequence ID" value="NZ_FUYE01000013.1"/>
</dbReference>
<keyword evidence="1" id="KW-0812">Transmembrane</keyword>
<evidence type="ECO:0000256" key="1">
    <source>
        <dbReference type="SAM" id="Phobius"/>
    </source>
</evidence>
<proteinExistence type="predicted"/>
<dbReference type="OrthoDB" id="195841at2"/>
<dbReference type="AlphaFoldDB" id="A0A1T4YJT4"/>
<feature type="transmembrane region" description="Helical" evidence="1">
    <location>
        <begin position="69"/>
        <end position="89"/>
    </location>
</feature>
<keyword evidence="1" id="KW-0472">Membrane</keyword>
<evidence type="ECO:0000313" key="2">
    <source>
        <dbReference type="EMBL" id="SKB02049.1"/>
    </source>
</evidence>
<reference evidence="3" key="1">
    <citation type="submission" date="2017-02" db="EMBL/GenBank/DDBJ databases">
        <authorList>
            <person name="Varghese N."/>
            <person name="Submissions S."/>
        </authorList>
    </citation>
    <scope>NUCLEOTIDE SEQUENCE [LARGE SCALE GENOMIC DNA]</scope>
    <source>
        <strain evidence="3">ATCC 700200</strain>
    </source>
</reference>
<dbReference type="EMBL" id="FUYE01000013">
    <property type="protein sequence ID" value="SKB02049.1"/>
    <property type="molecule type" value="Genomic_DNA"/>
</dbReference>